<keyword evidence="9" id="KW-1185">Reference proteome</keyword>
<accession>A0ABM1DVW5</accession>
<dbReference type="PROSITE" id="PS51192">
    <property type="entry name" value="HELICASE_ATP_BIND_1"/>
    <property type="match status" value="1"/>
</dbReference>
<dbReference type="CDD" id="cd18795">
    <property type="entry name" value="SF2_C_Ski2"/>
    <property type="match status" value="1"/>
</dbReference>
<sequence length="1028" mass="115783">MADNMMADDLFDVFESGSSATIASVGLKRKQNDIETYDDDGNEQDVITKIIKGDNEDEQTVVDTRELDGKEKEDIAPEELLPRIQIHRVEAVEACTHEVAIPHEMEYTPLRAPTTKPPKEYPFILDPFQKEAVLCLENEQSVLVSAHTSAGKTVVAEYAVAMSLRDKQRVIYTTPIKALSNQKYRELYEEFQDVGLMTGDITINPTASCLVMTTEILRSMLYRGSEVMREVGWVIFDEIHYMRDKERGVVWEETIILLPDSVHFVFLSATIPNARQFAEWICHLHNQPCHVVYTDYRPTPLQHYVFPAGGDGLHLVVDEKSEFREENFNAAMAVLTSAGDAAKGDKPGRKGGARGESNCFKIVKMIMERNFQPVIVFSFSKKECEAYAIQMAKIDFNTEEEKTLVGEVFSNAMDALSEEDRKLPQVEAVLPLLKKGIGIHHGGLLPILKETIEILFGEGLIKALFATETFAMGLNMPARTVLFTNARKFDGKDFRWITSGEYIQMSGRAGRRGIDDRGIVILMVDEKMSPTVGKELVKGSADALNSAFHLTYNMVLNLLRVEEINPEYMLERSFHQFQNYAALPRLHESLRRQEEQQAALAIPREAEVESYYKIRQQLDSLGREFRAYLTRPLYLVPFLQPGRLVRVKSGDDDFGWSVVVAFQKKSGGKSDVVGASESTYVIDALLHVASDGAASRDPRRIKPYAAGERGEMVVVPVLMSAVQAVSSVRLYCPRDLRPPDNRGSVLRALQEVQRRFAQGLPLLDPVDDMGIKEKPFVDVVRKIEAFERRLHAHALAGDEALASLYERYDEKARLAAGVRTARAELKRARSLVQMDELKCRKRVLRRMGYCTASDVIELKGRVACEISSGDELLLTELMFNGVFNELTAPQCVALLSTFVFDEKSAQMPKLTDELSGPLRLMQDLARRIAKVSNEAKLPVEEDEYVEKFKPTMMDVTYAWARGATFAQICKMTDVFEGSVIRCMRRLEELLREMSCAAKAIGNTDLENKFAEGIKSIKRDIIFAASLYL</sequence>
<keyword evidence="2" id="KW-0547">Nucleotide-binding</keyword>
<evidence type="ECO:0000259" key="8">
    <source>
        <dbReference type="PROSITE" id="PS51194"/>
    </source>
</evidence>
<evidence type="ECO:0000259" key="7">
    <source>
        <dbReference type="PROSITE" id="PS51192"/>
    </source>
</evidence>
<feature type="domain" description="Helicase ATP-binding" evidence="7">
    <location>
        <begin position="133"/>
        <end position="289"/>
    </location>
</feature>
<dbReference type="InterPro" id="IPR011545">
    <property type="entry name" value="DEAD/DEAH_box_helicase_dom"/>
</dbReference>
<evidence type="ECO:0000256" key="4">
    <source>
        <dbReference type="ARBA" id="ARBA00022806"/>
    </source>
</evidence>
<dbReference type="InterPro" id="IPR050699">
    <property type="entry name" value="RNA-DNA_Helicase"/>
</dbReference>
<keyword evidence="6" id="KW-0539">Nucleus</keyword>
<dbReference type="InterPro" id="IPR012961">
    <property type="entry name" value="Ski2/MTR4_C"/>
</dbReference>
<dbReference type="InterPro" id="IPR014001">
    <property type="entry name" value="Helicase_ATP-bd"/>
</dbReference>
<dbReference type="Pfam" id="PF08148">
    <property type="entry name" value="DSHCT"/>
    <property type="match status" value="1"/>
</dbReference>
<dbReference type="RefSeq" id="XP_014664086.1">
    <property type="nucleotide sequence ID" value="XM_014808600.1"/>
</dbReference>
<dbReference type="Pfam" id="PF00271">
    <property type="entry name" value="Helicase_C"/>
    <property type="match status" value="1"/>
</dbReference>
<evidence type="ECO:0000256" key="2">
    <source>
        <dbReference type="ARBA" id="ARBA00022741"/>
    </source>
</evidence>
<dbReference type="PANTHER" id="PTHR12131:SF7">
    <property type="entry name" value="EXOSOME RNA HELICASE MTR4"/>
    <property type="match status" value="1"/>
</dbReference>
<feature type="domain" description="Helicase C-terminal" evidence="8">
    <location>
        <begin position="390"/>
        <end position="562"/>
    </location>
</feature>
<keyword evidence="4" id="KW-0347">Helicase</keyword>
<dbReference type="PANTHER" id="PTHR12131">
    <property type="entry name" value="ATP-DEPENDENT RNA AND DNA HELICASE"/>
    <property type="match status" value="1"/>
</dbReference>
<evidence type="ECO:0000256" key="5">
    <source>
        <dbReference type="ARBA" id="ARBA00022840"/>
    </source>
</evidence>
<dbReference type="InterPro" id="IPR027417">
    <property type="entry name" value="P-loop_NTPase"/>
</dbReference>
<evidence type="ECO:0000313" key="10">
    <source>
        <dbReference type="RefSeq" id="XP_014664086.1"/>
    </source>
</evidence>
<protein>
    <submittedName>
        <fullName evidence="10">Superkiller viralicidic activity 2-like 2</fullName>
    </submittedName>
</protein>
<evidence type="ECO:0000256" key="3">
    <source>
        <dbReference type="ARBA" id="ARBA00022801"/>
    </source>
</evidence>
<dbReference type="PROSITE" id="PS51194">
    <property type="entry name" value="HELICASE_CTER"/>
    <property type="match status" value="1"/>
</dbReference>
<dbReference type="InterPro" id="IPR048392">
    <property type="entry name" value="MTR4-like_stalk"/>
</dbReference>
<comment type="subcellular location">
    <subcellularLocation>
        <location evidence="1">Nucleus</location>
    </subcellularLocation>
</comment>
<dbReference type="Pfam" id="PF21408">
    <property type="entry name" value="MTR4-like_stalk"/>
    <property type="match status" value="1"/>
</dbReference>
<dbReference type="CDD" id="cd18024">
    <property type="entry name" value="DEXHc_Mtr4-like"/>
    <property type="match status" value="1"/>
</dbReference>
<dbReference type="SUPFAM" id="SSF52540">
    <property type="entry name" value="P-loop containing nucleoside triphosphate hydrolases"/>
    <property type="match status" value="1"/>
</dbReference>
<dbReference type="InterPro" id="IPR016438">
    <property type="entry name" value="SKI2-like"/>
</dbReference>
<gene>
    <name evidence="10" type="primary">LOC106806605</name>
</gene>
<dbReference type="Pfam" id="PF00270">
    <property type="entry name" value="DEAD"/>
    <property type="match status" value="1"/>
</dbReference>
<dbReference type="SMART" id="SM00490">
    <property type="entry name" value="HELICc"/>
    <property type="match status" value="1"/>
</dbReference>
<dbReference type="InterPro" id="IPR025696">
    <property type="entry name" value="Beta-barrel_MTR4"/>
</dbReference>
<name>A0ABM1DVW5_PRICU</name>
<dbReference type="Proteomes" id="UP000695022">
    <property type="component" value="Unplaced"/>
</dbReference>
<reference evidence="10" key="1">
    <citation type="submission" date="2025-08" db="UniProtKB">
        <authorList>
            <consortium name="RefSeq"/>
        </authorList>
    </citation>
    <scope>IDENTIFICATION</scope>
</reference>
<evidence type="ECO:0000256" key="6">
    <source>
        <dbReference type="ARBA" id="ARBA00023242"/>
    </source>
</evidence>
<dbReference type="SMART" id="SM01142">
    <property type="entry name" value="DSHCT"/>
    <property type="match status" value="1"/>
</dbReference>
<evidence type="ECO:0000256" key="1">
    <source>
        <dbReference type="ARBA" id="ARBA00004123"/>
    </source>
</evidence>
<dbReference type="GeneID" id="106806605"/>
<dbReference type="Gene3D" id="3.40.50.300">
    <property type="entry name" value="P-loop containing nucleotide triphosphate hydrolases"/>
    <property type="match status" value="2"/>
</dbReference>
<evidence type="ECO:0000313" key="9">
    <source>
        <dbReference type="Proteomes" id="UP000695022"/>
    </source>
</evidence>
<keyword evidence="3" id="KW-0378">Hydrolase</keyword>
<keyword evidence="5" id="KW-0067">ATP-binding</keyword>
<proteinExistence type="predicted"/>
<dbReference type="PIRSF" id="PIRSF005198">
    <property type="entry name" value="Antiviral_helicase_SKI2"/>
    <property type="match status" value="1"/>
</dbReference>
<dbReference type="InterPro" id="IPR001650">
    <property type="entry name" value="Helicase_C-like"/>
</dbReference>
<organism evidence="9 10">
    <name type="scientific">Priapulus caudatus</name>
    <name type="common">Priapulid worm</name>
    <dbReference type="NCBI Taxonomy" id="37621"/>
    <lineage>
        <taxon>Eukaryota</taxon>
        <taxon>Metazoa</taxon>
        <taxon>Ecdysozoa</taxon>
        <taxon>Scalidophora</taxon>
        <taxon>Priapulida</taxon>
        <taxon>Priapulimorpha</taxon>
        <taxon>Priapulimorphida</taxon>
        <taxon>Priapulidae</taxon>
        <taxon>Priapulus</taxon>
    </lineage>
</organism>
<dbReference type="Gene3D" id="2.40.30.300">
    <property type="match status" value="1"/>
</dbReference>
<dbReference type="SMART" id="SM00487">
    <property type="entry name" value="DEXDc"/>
    <property type="match status" value="1"/>
</dbReference>
<dbReference type="Gene3D" id="1.10.3380.30">
    <property type="match status" value="2"/>
</dbReference>
<dbReference type="CDD" id="cd13154">
    <property type="entry name" value="KOW_Mtr4"/>
    <property type="match status" value="1"/>
</dbReference>
<dbReference type="Pfam" id="PF13234">
    <property type="entry name" value="MTR4_beta-barrel"/>
    <property type="match status" value="1"/>
</dbReference>